<organism evidence="1">
    <name type="scientific">Arundo donax</name>
    <name type="common">Giant reed</name>
    <name type="synonym">Donax arundinaceus</name>
    <dbReference type="NCBI Taxonomy" id="35708"/>
    <lineage>
        <taxon>Eukaryota</taxon>
        <taxon>Viridiplantae</taxon>
        <taxon>Streptophyta</taxon>
        <taxon>Embryophyta</taxon>
        <taxon>Tracheophyta</taxon>
        <taxon>Spermatophyta</taxon>
        <taxon>Magnoliopsida</taxon>
        <taxon>Liliopsida</taxon>
        <taxon>Poales</taxon>
        <taxon>Poaceae</taxon>
        <taxon>PACMAD clade</taxon>
        <taxon>Arundinoideae</taxon>
        <taxon>Arundineae</taxon>
        <taxon>Arundo</taxon>
    </lineage>
</organism>
<protein>
    <submittedName>
        <fullName evidence="1">Uncharacterized protein</fullName>
    </submittedName>
</protein>
<dbReference type="EMBL" id="GBRH01275162">
    <property type="protein sequence ID" value="JAD22733.1"/>
    <property type="molecule type" value="Transcribed_RNA"/>
</dbReference>
<name>A0A0A8YBJ9_ARUDO</name>
<proteinExistence type="predicted"/>
<reference evidence="1" key="1">
    <citation type="submission" date="2014-09" db="EMBL/GenBank/DDBJ databases">
        <authorList>
            <person name="Magalhaes I.L.F."/>
            <person name="Oliveira U."/>
            <person name="Santos F.R."/>
            <person name="Vidigal T.H.D.A."/>
            <person name="Brescovit A.D."/>
            <person name="Santos A.J."/>
        </authorList>
    </citation>
    <scope>NUCLEOTIDE SEQUENCE</scope>
    <source>
        <tissue evidence="1">Shoot tissue taken approximately 20 cm above the soil surface</tissue>
    </source>
</reference>
<dbReference type="AlphaFoldDB" id="A0A0A8YBJ9"/>
<accession>A0A0A8YBJ9</accession>
<evidence type="ECO:0000313" key="1">
    <source>
        <dbReference type="EMBL" id="JAD22733.1"/>
    </source>
</evidence>
<reference evidence="1" key="2">
    <citation type="journal article" date="2015" name="Data Brief">
        <title>Shoot transcriptome of the giant reed, Arundo donax.</title>
        <authorList>
            <person name="Barrero R.A."/>
            <person name="Guerrero F.D."/>
            <person name="Moolhuijzen P."/>
            <person name="Goolsby J.A."/>
            <person name="Tidwell J."/>
            <person name="Bellgard S.E."/>
            <person name="Bellgard M.I."/>
        </authorList>
    </citation>
    <scope>NUCLEOTIDE SEQUENCE</scope>
    <source>
        <tissue evidence="1">Shoot tissue taken approximately 20 cm above the soil surface</tissue>
    </source>
</reference>
<sequence length="22" mass="2533">MTMFNQSSKIATAHYNFILVLC</sequence>